<proteinExistence type="predicted"/>
<dbReference type="KEGG" id="bpor:BPO_p0118"/>
<keyword evidence="1" id="KW-0614">Plasmid</keyword>
<name>A0AAU0F5I1_9FLAO</name>
<gene>
    <name evidence="1" type="ORF">BPO_p0118</name>
</gene>
<geneLocation type="plasmid" evidence="1 2">
    <name>pQD2021</name>
</geneLocation>
<evidence type="ECO:0000313" key="1">
    <source>
        <dbReference type="EMBL" id="WOC53201.1"/>
    </source>
</evidence>
<dbReference type="EMBL" id="CP136427">
    <property type="protein sequence ID" value="WOC53201.1"/>
    <property type="molecule type" value="Genomic_DNA"/>
</dbReference>
<accession>A0AAU0F5I1</accession>
<evidence type="ECO:0000313" key="2">
    <source>
        <dbReference type="Proteomes" id="UP001432059"/>
    </source>
</evidence>
<keyword evidence="2" id="KW-1185">Reference proteome</keyword>
<dbReference type="Proteomes" id="UP001432059">
    <property type="component" value="Plasmid pQD2021"/>
</dbReference>
<organism evidence="1 2">
    <name type="scientific">Bergeyella porcorum</name>
    <dbReference type="NCBI Taxonomy" id="1735111"/>
    <lineage>
        <taxon>Bacteria</taxon>
        <taxon>Pseudomonadati</taxon>
        <taxon>Bacteroidota</taxon>
        <taxon>Flavobacteriia</taxon>
        <taxon>Flavobacteriales</taxon>
        <taxon>Weeksellaceae</taxon>
        <taxon>Bergeyella</taxon>
    </lineage>
</organism>
<sequence>MDKEEQKIYIINIDKKTSKYLEKIPNPYRTGNCQCN</sequence>
<reference evidence="1" key="1">
    <citation type="submission" date="2023-10" db="EMBL/GenBank/DDBJ databases">
        <title>Characterization and whole genome sequencing of a novel strain of Bergeyella porcorum QD2021 isolated from pig.</title>
        <authorList>
            <person name="Liu G."/>
            <person name="Chen C."/>
            <person name="Han X."/>
        </authorList>
    </citation>
    <scope>NUCLEOTIDE SEQUENCE</scope>
    <source>
        <strain evidence="1">QD2021</strain>
        <plasmid evidence="1">pQD2021</plasmid>
    </source>
</reference>
<protein>
    <submittedName>
        <fullName evidence="1">Uncharacterized protein</fullName>
    </submittedName>
</protein>
<dbReference type="AlphaFoldDB" id="A0AAU0F5I1"/>